<keyword evidence="1" id="KW-0732">Signal</keyword>
<evidence type="ECO:0000313" key="2">
    <source>
        <dbReference type="EMBL" id="MCO8275245.1"/>
    </source>
</evidence>
<organism evidence="2 3">
    <name type="scientific">Paractinoplanes aksuensis</name>
    <dbReference type="NCBI Taxonomy" id="2939490"/>
    <lineage>
        <taxon>Bacteria</taxon>
        <taxon>Bacillati</taxon>
        <taxon>Actinomycetota</taxon>
        <taxon>Actinomycetes</taxon>
        <taxon>Micromonosporales</taxon>
        <taxon>Micromonosporaceae</taxon>
        <taxon>Paractinoplanes</taxon>
    </lineage>
</organism>
<evidence type="ECO:0000256" key="1">
    <source>
        <dbReference type="SAM" id="SignalP"/>
    </source>
</evidence>
<name>A0ABT1DZA8_9ACTN</name>
<accession>A0ABT1DZA8</accession>
<protein>
    <recommendedName>
        <fullName evidence="4">Secreted protein</fullName>
    </recommendedName>
</protein>
<evidence type="ECO:0008006" key="4">
    <source>
        <dbReference type="Google" id="ProtNLM"/>
    </source>
</evidence>
<sequence length="137" mass="14959">MMRRPKLILAALTVLATIAAGLPGSPAQAAYPTTRFLVSASYSTASGTITWYNRSVGIQGYVQDHNSSPDGYSQVRFHWFLDYDTEYGVSQTRTANPGERKSFNFQQQGPEGGIRIVHIRVCALVGGCASDSFPRPQ</sequence>
<dbReference type="Proteomes" id="UP001523369">
    <property type="component" value="Unassembled WGS sequence"/>
</dbReference>
<comment type="caution">
    <text evidence="2">The sequence shown here is derived from an EMBL/GenBank/DDBJ whole genome shotgun (WGS) entry which is preliminary data.</text>
</comment>
<gene>
    <name evidence="2" type="ORF">M1L60_32155</name>
</gene>
<dbReference type="EMBL" id="JAMYJR010000035">
    <property type="protein sequence ID" value="MCO8275245.1"/>
    <property type="molecule type" value="Genomic_DNA"/>
</dbReference>
<feature type="signal peptide" evidence="1">
    <location>
        <begin position="1"/>
        <end position="29"/>
    </location>
</feature>
<feature type="chain" id="PRO_5046741632" description="Secreted protein" evidence="1">
    <location>
        <begin position="30"/>
        <end position="137"/>
    </location>
</feature>
<proteinExistence type="predicted"/>
<keyword evidence="3" id="KW-1185">Reference proteome</keyword>
<dbReference type="RefSeq" id="WP_253241310.1">
    <property type="nucleotide sequence ID" value="NZ_JAMYJR010000035.1"/>
</dbReference>
<evidence type="ECO:0000313" key="3">
    <source>
        <dbReference type="Proteomes" id="UP001523369"/>
    </source>
</evidence>
<reference evidence="2 3" key="1">
    <citation type="submission" date="2022-06" db="EMBL/GenBank/DDBJ databases">
        <title>New Species of the Genus Actinoplanes, ActinopZanes ferrugineus.</title>
        <authorList>
            <person name="Ding P."/>
        </authorList>
    </citation>
    <scope>NUCLEOTIDE SEQUENCE [LARGE SCALE GENOMIC DNA]</scope>
    <source>
        <strain evidence="2 3">TRM88003</strain>
    </source>
</reference>